<dbReference type="Gene3D" id="1.10.510.10">
    <property type="entry name" value="Transferase(Phosphotransferase) domain 1"/>
    <property type="match status" value="1"/>
</dbReference>
<sequence>MHWLNVLVKPTKQEKLRYRVGGVSYAVQTEGIHVCIIDFTVSRLCHEGNIVYVDMSKSPEVFECEGDYQFDIYRMMRDMNGLSELAALRDTVLSGSYKSATQLVNLSFYFDTCRID</sequence>
<evidence type="ECO:0000313" key="1">
    <source>
        <dbReference type="EMBL" id="VDN40756.1"/>
    </source>
</evidence>
<dbReference type="GO" id="GO:0072354">
    <property type="term" value="F:histone H3T3 kinase activity"/>
    <property type="evidence" value="ECO:0007669"/>
    <property type="project" value="TreeGrafter"/>
</dbReference>
<gene>
    <name evidence="1" type="ORF">DILT_LOCUS18334</name>
</gene>
<dbReference type="GO" id="GO:0000278">
    <property type="term" value="P:mitotic cell cycle"/>
    <property type="evidence" value="ECO:0007669"/>
    <property type="project" value="TreeGrafter"/>
</dbReference>
<dbReference type="GO" id="GO:0005737">
    <property type="term" value="C:cytoplasm"/>
    <property type="evidence" value="ECO:0007669"/>
    <property type="project" value="TreeGrafter"/>
</dbReference>
<name>A0A3P7RCG3_DIBLA</name>
<dbReference type="Proteomes" id="UP000281553">
    <property type="component" value="Unassembled WGS sequence"/>
</dbReference>
<dbReference type="GO" id="GO:0005634">
    <property type="term" value="C:nucleus"/>
    <property type="evidence" value="ECO:0007669"/>
    <property type="project" value="TreeGrafter"/>
</dbReference>
<proteinExistence type="predicted"/>
<dbReference type="GO" id="GO:0035556">
    <property type="term" value="P:intracellular signal transduction"/>
    <property type="evidence" value="ECO:0007669"/>
    <property type="project" value="TreeGrafter"/>
</dbReference>
<protein>
    <recommendedName>
        <fullName evidence="3">Non-specific serine/threonine protein kinase</fullName>
    </recommendedName>
</protein>
<accession>A0A3P7RCG3</accession>
<dbReference type="PANTHER" id="PTHR24419">
    <property type="entry name" value="INTERLEUKIN-1 RECEPTOR-ASSOCIATED KINASE"/>
    <property type="match status" value="1"/>
</dbReference>
<organism evidence="1 2">
    <name type="scientific">Dibothriocephalus latus</name>
    <name type="common">Fish tapeworm</name>
    <name type="synonym">Diphyllobothrium latum</name>
    <dbReference type="NCBI Taxonomy" id="60516"/>
    <lineage>
        <taxon>Eukaryota</taxon>
        <taxon>Metazoa</taxon>
        <taxon>Spiralia</taxon>
        <taxon>Lophotrochozoa</taxon>
        <taxon>Platyhelminthes</taxon>
        <taxon>Cestoda</taxon>
        <taxon>Eucestoda</taxon>
        <taxon>Diphyllobothriidea</taxon>
        <taxon>Diphyllobothriidae</taxon>
        <taxon>Dibothriocephalus</taxon>
    </lineage>
</organism>
<dbReference type="OrthoDB" id="21018at2759"/>
<evidence type="ECO:0008006" key="3">
    <source>
        <dbReference type="Google" id="ProtNLM"/>
    </source>
</evidence>
<dbReference type="EMBL" id="UYRU01099484">
    <property type="protein sequence ID" value="VDN40756.1"/>
    <property type="molecule type" value="Genomic_DNA"/>
</dbReference>
<evidence type="ECO:0000313" key="2">
    <source>
        <dbReference type="Proteomes" id="UP000281553"/>
    </source>
</evidence>
<dbReference type="AlphaFoldDB" id="A0A3P7RCG3"/>
<keyword evidence="2" id="KW-1185">Reference proteome</keyword>
<dbReference type="Pfam" id="PF12330">
    <property type="entry name" value="Haspin_kinase"/>
    <property type="match status" value="1"/>
</dbReference>
<dbReference type="PANTHER" id="PTHR24419:SF18">
    <property type="entry name" value="SERINE_THREONINE-PROTEIN KINASE HASPIN"/>
    <property type="match status" value="1"/>
</dbReference>
<reference evidence="1 2" key="1">
    <citation type="submission" date="2018-11" db="EMBL/GenBank/DDBJ databases">
        <authorList>
            <consortium name="Pathogen Informatics"/>
        </authorList>
    </citation>
    <scope>NUCLEOTIDE SEQUENCE [LARGE SCALE GENOMIC DNA]</scope>
</reference>